<dbReference type="OrthoDB" id="5653504at2"/>
<proteinExistence type="predicted"/>
<reference evidence="3" key="3">
    <citation type="submission" date="2021-06" db="EMBL/GenBank/DDBJ databases">
        <title>Genomic Description and Analysis of Intracellular Bacteria, Candidatus Berkiella cookevillensis and Candidatus Berkiella aquae.</title>
        <authorList>
            <person name="Kidane D.T."/>
            <person name="Mehari Y.T."/>
            <person name="Rice F.C."/>
            <person name="Arivett B.A."/>
            <person name="Farone A.L."/>
            <person name="Berk S.G."/>
            <person name="Farone M.B."/>
        </authorList>
    </citation>
    <scope>NUCLEOTIDE SEQUENCE</scope>
    <source>
        <strain evidence="3">HT99</strain>
    </source>
</reference>
<comment type="caution">
    <text evidence="2">The sequence shown here is derived from an EMBL/GenBank/DDBJ whole genome shotgun (WGS) entry which is preliminary data.</text>
</comment>
<dbReference type="RefSeq" id="WP_075065707.1">
    <property type="nucleotide sequence ID" value="NZ_LKAJ02000001.1"/>
</dbReference>
<name>A0A0Q9YMG5_9GAMM</name>
<dbReference type="Proteomes" id="UP000051497">
    <property type="component" value="Unassembled WGS sequence"/>
</dbReference>
<dbReference type="AlphaFoldDB" id="A0A0Q9YMG5"/>
<keyword evidence="1" id="KW-1133">Transmembrane helix</keyword>
<dbReference type="EMBL" id="LKAJ01000003">
    <property type="protein sequence ID" value="KRG21888.1"/>
    <property type="molecule type" value="Genomic_DNA"/>
</dbReference>
<gene>
    <name evidence="3" type="ORF">HT99x_003185</name>
    <name evidence="2" type="ORF">HT99x_01082</name>
</gene>
<evidence type="ECO:0008006" key="5">
    <source>
        <dbReference type="Google" id="ProtNLM"/>
    </source>
</evidence>
<evidence type="ECO:0000256" key="1">
    <source>
        <dbReference type="SAM" id="Phobius"/>
    </source>
</evidence>
<evidence type="ECO:0000313" key="3">
    <source>
        <dbReference type="EMBL" id="MCS5710421.1"/>
    </source>
</evidence>
<dbReference type="GO" id="GO:0016788">
    <property type="term" value="F:hydrolase activity, acting on ester bonds"/>
    <property type="evidence" value="ECO:0007669"/>
    <property type="project" value="UniProtKB-ARBA"/>
</dbReference>
<feature type="transmembrane region" description="Helical" evidence="1">
    <location>
        <begin position="348"/>
        <end position="370"/>
    </location>
</feature>
<evidence type="ECO:0000313" key="4">
    <source>
        <dbReference type="Proteomes" id="UP000051497"/>
    </source>
</evidence>
<sequence>MPSNAKKILILGDSTIDNRVWLGKEKYHLFANSMLSSFAPIVSGVINFIDFFNPFKSKSVVENLSAQLPDIDIVDRTNDGFTTQSILNGDYKDKVFGRGIHRFFPHEMFKPMETPELENADHIILSIGGNNLREFMLNALNSGNKEQRKEYIKNEYPKVFNKMQLDYQNILKEITRRNPQAKIILMTQYYPAINQKMLINRNIYDFMSEMGEALGKGRAQDTIVEVMKDAYNGILKFISTDESMRKRNICVVDVTSSLNPHFSENYEGQIEPSNMGGRQIAKMLAHVVKDEKAKGKRIYRFLPDYFSSSGANTDDVTTCDITSKTTFTPVHPDAMSKNQEYSWERHGVILAGITLFALTAHFFGAGFLLAAGAGMLGGMAGNNLADRYGIGYQVKSSQQANAAYRFEALACDKAKAPVEEVNTIQSARGWLPYLKSNLSLSDACRYEDFNHDVTNAMQSRRKKML</sequence>
<reference evidence="2" key="1">
    <citation type="submission" date="2015-09" db="EMBL/GenBank/DDBJ databases">
        <title>Draft Genome Sequences of Two Novel Amoeba-resistant Intranuclear Bacteria, Candidatus Berkiella cookevillensis and Candidatus Berkiella aquae.</title>
        <authorList>
            <person name="Mehari Y.T."/>
            <person name="Arivett B.A."/>
            <person name="Farone A.L."/>
            <person name="Gunderson J.H."/>
            <person name="Farone M.B."/>
        </authorList>
    </citation>
    <scope>NUCLEOTIDE SEQUENCE [LARGE SCALE GENOMIC DNA]</scope>
    <source>
        <strain evidence="2">HT99</strain>
    </source>
</reference>
<dbReference type="InterPro" id="IPR036514">
    <property type="entry name" value="SGNH_hydro_sf"/>
</dbReference>
<keyword evidence="1" id="KW-0472">Membrane</keyword>
<dbReference type="Gene3D" id="3.40.50.1110">
    <property type="entry name" value="SGNH hydrolase"/>
    <property type="match status" value="1"/>
</dbReference>
<organism evidence="2">
    <name type="scientific">Candidatus Berkiella aquae</name>
    <dbReference type="NCBI Taxonomy" id="295108"/>
    <lineage>
        <taxon>Bacteria</taxon>
        <taxon>Pseudomonadati</taxon>
        <taxon>Pseudomonadota</taxon>
        <taxon>Gammaproteobacteria</taxon>
        <taxon>Candidatus Berkiellales</taxon>
        <taxon>Candidatus Berkiellaceae</taxon>
        <taxon>Candidatus Berkiella</taxon>
    </lineage>
</organism>
<dbReference type="STRING" id="295108.HT99x_01082"/>
<protein>
    <recommendedName>
        <fullName evidence="5">GDSL-like Lipase/Acylhydrolase</fullName>
    </recommendedName>
</protein>
<dbReference type="SUPFAM" id="SSF52266">
    <property type="entry name" value="SGNH hydrolase"/>
    <property type="match status" value="1"/>
</dbReference>
<evidence type="ECO:0000313" key="2">
    <source>
        <dbReference type="EMBL" id="KRG21888.1"/>
    </source>
</evidence>
<dbReference type="EMBL" id="LKAJ02000001">
    <property type="protein sequence ID" value="MCS5710421.1"/>
    <property type="molecule type" value="Genomic_DNA"/>
</dbReference>
<reference evidence="3" key="2">
    <citation type="journal article" date="2016" name="Genome Announc.">
        <title>Draft Genome Sequences of Two Novel Amoeba-Resistant Intranuclear Bacteria, 'Candidatus Berkiella cookevillensis' and 'Candidatus Berkiella aquae'.</title>
        <authorList>
            <person name="Mehari Y.T."/>
            <person name="Arivett B.A."/>
            <person name="Farone A.L."/>
            <person name="Gunderson J.H."/>
            <person name="Farone M.B."/>
        </authorList>
    </citation>
    <scope>NUCLEOTIDE SEQUENCE</scope>
    <source>
        <strain evidence="3">HT99</strain>
    </source>
</reference>
<accession>A0A0Q9YMG5</accession>
<keyword evidence="4" id="KW-1185">Reference proteome</keyword>
<keyword evidence="1" id="KW-0812">Transmembrane</keyword>